<dbReference type="PANTHER" id="PTHR30572">
    <property type="entry name" value="MEMBRANE COMPONENT OF TRANSPORTER-RELATED"/>
    <property type="match status" value="1"/>
</dbReference>
<evidence type="ECO:0000259" key="8">
    <source>
        <dbReference type="Pfam" id="PF02687"/>
    </source>
</evidence>
<dbReference type="RefSeq" id="WP_131985738.1">
    <property type="nucleotide sequence ID" value="NZ_SMKL01000050.1"/>
</dbReference>
<comment type="subcellular location">
    <subcellularLocation>
        <location evidence="1">Cell membrane</location>
        <topology evidence="1">Multi-pass membrane protein</topology>
    </subcellularLocation>
</comment>
<organism evidence="9 10">
    <name type="scientific">Jiangella ureilytica</name>
    <dbReference type="NCBI Taxonomy" id="2530374"/>
    <lineage>
        <taxon>Bacteria</taxon>
        <taxon>Bacillati</taxon>
        <taxon>Actinomycetota</taxon>
        <taxon>Actinomycetes</taxon>
        <taxon>Jiangellales</taxon>
        <taxon>Jiangellaceae</taxon>
        <taxon>Jiangella</taxon>
    </lineage>
</organism>
<feature type="transmembrane region" description="Helical" evidence="7">
    <location>
        <begin position="500"/>
        <end position="524"/>
    </location>
</feature>
<protein>
    <submittedName>
        <fullName evidence="9">ABC transporter permease</fullName>
    </submittedName>
</protein>
<comment type="caution">
    <text evidence="9">The sequence shown here is derived from an EMBL/GenBank/DDBJ whole genome shotgun (WGS) entry which is preliminary data.</text>
</comment>
<evidence type="ECO:0000256" key="1">
    <source>
        <dbReference type="ARBA" id="ARBA00004651"/>
    </source>
</evidence>
<dbReference type="Proteomes" id="UP000295621">
    <property type="component" value="Unassembled WGS sequence"/>
</dbReference>
<dbReference type="InterPro" id="IPR003838">
    <property type="entry name" value="ABC3_permease_C"/>
</dbReference>
<accession>A0A4R4RHG7</accession>
<keyword evidence="2" id="KW-1003">Cell membrane</keyword>
<evidence type="ECO:0000256" key="3">
    <source>
        <dbReference type="ARBA" id="ARBA00022692"/>
    </source>
</evidence>
<dbReference type="OrthoDB" id="3291880at2"/>
<evidence type="ECO:0000256" key="6">
    <source>
        <dbReference type="ARBA" id="ARBA00038076"/>
    </source>
</evidence>
<sequence>MGRLLLVARLAARDLRRRPAEAALLLLAIAAATTTLTLGLVMHGVAGDPYQRTREATSGPDIVASVALNPFTGAAADPAPLEDLAGADGVTAGSGPFPVAGSEIEVGGQTADVQLIGRSVEPADVDQPAVTDGDWLRDGAVVVEAAFAGALGIEAGDTVTLDGETVEVAGVAVTAAMTPYPWSNCLVLCAPFRDDDGEGEGAAGGGPARPEPQVESLTDPGLVWVMEDELTAFASSPDALSYVTYLQLDDPDSAQAFADARQPQGPGDEDKPFLEPWQHIVEQVTHVERNAQRVLLTGGWLLGILAVASVAVLVGGRMADQTRRVGLLKAVGGTPALVAAVLLAEYVVVALVASAAGLVGGRLAAPAITDRAAGLLGGAAAPSLTAGAVLTVTAVALGVAVLATFVPAIRAARTSTVAALNESARPPRRVGWLVALSSRLPVVLLIALRVAGRRPRRALLGVASVTVTVSGLVAALAAHAELDAQLAANPDPRMERLGDVLVVITVTLVALAAVNTVVSTWATVLDVRHASAVTRALGATPAQLSAGLSLAQVVPAFAGAVLGSIGGPLLYDAVDQEDVVMPPGWWLVAVVAGVVVAVSVLTLVPARLAARRPVAPILQAETA</sequence>
<dbReference type="AlphaFoldDB" id="A0A4R4RHG7"/>
<dbReference type="GO" id="GO:0022857">
    <property type="term" value="F:transmembrane transporter activity"/>
    <property type="evidence" value="ECO:0007669"/>
    <property type="project" value="TreeGrafter"/>
</dbReference>
<dbReference type="GO" id="GO:0005886">
    <property type="term" value="C:plasma membrane"/>
    <property type="evidence" value="ECO:0007669"/>
    <property type="project" value="UniProtKB-SubCell"/>
</dbReference>
<evidence type="ECO:0000256" key="4">
    <source>
        <dbReference type="ARBA" id="ARBA00022989"/>
    </source>
</evidence>
<feature type="transmembrane region" description="Helical" evidence="7">
    <location>
        <begin position="336"/>
        <end position="357"/>
    </location>
</feature>
<proteinExistence type="inferred from homology"/>
<dbReference type="InterPro" id="IPR050250">
    <property type="entry name" value="Macrolide_Exporter_MacB"/>
</dbReference>
<evidence type="ECO:0000313" key="9">
    <source>
        <dbReference type="EMBL" id="TDC48800.1"/>
    </source>
</evidence>
<dbReference type="PANTHER" id="PTHR30572:SF4">
    <property type="entry name" value="ABC TRANSPORTER PERMEASE YTRF"/>
    <property type="match status" value="1"/>
</dbReference>
<keyword evidence="3 7" id="KW-0812">Transmembrane</keyword>
<keyword evidence="4 7" id="KW-1133">Transmembrane helix</keyword>
<keyword evidence="10" id="KW-1185">Reference proteome</keyword>
<evidence type="ECO:0000256" key="5">
    <source>
        <dbReference type="ARBA" id="ARBA00023136"/>
    </source>
</evidence>
<evidence type="ECO:0000256" key="7">
    <source>
        <dbReference type="SAM" id="Phobius"/>
    </source>
</evidence>
<evidence type="ECO:0000256" key="2">
    <source>
        <dbReference type="ARBA" id="ARBA00022475"/>
    </source>
</evidence>
<dbReference type="Pfam" id="PF02687">
    <property type="entry name" value="FtsX"/>
    <property type="match status" value="2"/>
</dbReference>
<reference evidence="9 10" key="1">
    <citation type="submission" date="2019-02" db="EMBL/GenBank/DDBJ databases">
        <title>Draft genome sequences of novel Actinobacteria.</title>
        <authorList>
            <person name="Sahin N."/>
            <person name="Ay H."/>
            <person name="Saygin H."/>
        </authorList>
    </citation>
    <scope>NUCLEOTIDE SEQUENCE [LARGE SCALE GENOMIC DNA]</scope>
    <source>
        <strain evidence="9 10">KC603</strain>
    </source>
</reference>
<feature type="transmembrane region" description="Helical" evidence="7">
    <location>
        <begin position="544"/>
        <end position="565"/>
    </location>
</feature>
<comment type="similarity">
    <text evidence="6">Belongs to the ABC-4 integral membrane protein family.</text>
</comment>
<feature type="domain" description="ABC3 transporter permease C-terminal" evidence="8">
    <location>
        <begin position="301"/>
        <end position="415"/>
    </location>
</feature>
<name>A0A4R4RHG7_9ACTN</name>
<feature type="transmembrane region" description="Helical" evidence="7">
    <location>
        <begin position="585"/>
        <end position="604"/>
    </location>
</feature>
<feature type="transmembrane region" description="Helical" evidence="7">
    <location>
        <begin position="388"/>
        <end position="410"/>
    </location>
</feature>
<feature type="transmembrane region" description="Helical" evidence="7">
    <location>
        <begin position="294"/>
        <end position="315"/>
    </location>
</feature>
<feature type="domain" description="ABC3 transporter permease C-terminal" evidence="8">
    <location>
        <begin position="503"/>
        <end position="611"/>
    </location>
</feature>
<dbReference type="EMBL" id="SMKL01000050">
    <property type="protein sequence ID" value="TDC48800.1"/>
    <property type="molecule type" value="Genomic_DNA"/>
</dbReference>
<evidence type="ECO:0000313" key="10">
    <source>
        <dbReference type="Proteomes" id="UP000295621"/>
    </source>
</evidence>
<feature type="transmembrane region" description="Helical" evidence="7">
    <location>
        <begin position="458"/>
        <end position="480"/>
    </location>
</feature>
<keyword evidence="5 7" id="KW-0472">Membrane</keyword>
<gene>
    <name evidence="9" type="ORF">E1212_20150</name>
</gene>